<dbReference type="PIRSF" id="PIRSF001554">
    <property type="entry name" value="SucCS_beta"/>
    <property type="match status" value="1"/>
</dbReference>
<dbReference type="FunFam" id="3.30.470.20:FF:000002">
    <property type="entry name" value="Succinate--CoA ligase [ADP-forming] subunit beta"/>
    <property type="match status" value="1"/>
</dbReference>
<feature type="binding site" evidence="5">
    <location>
        <position position="45"/>
    </location>
    <ligand>
        <name>ATP</name>
        <dbReference type="ChEBI" id="CHEBI:30616"/>
    </ligand>
</feature>
<dbReference type="InterPro" id="IPR005809">
    <property type="entry name" value="Succ_CoA_ligase-like_bsu"/>
</dbReference>
<dbReference type="InterPro" id="IPR011761">
    <property type="entry name" value="ATP-grasp"/>
</dbReference>
<dbReference type="SUPFAM" id="SSF52210">
    <property type="entry name" value="Succinyl-CoA synthetase domains"/>
    <property type="match status" value="1"/>
</dbReference>
<evidence type="ECO:0000256" key="5">
    <source>
        <dbReference type="HAMAP-Rule" id="MF_00558"/>
    </source>
</evidence>
<comment type="pathway">
    <text evidence="5">Carbohydrate metabolism; tricarboxylic acid cycle; succinate from succinyl-CoA (ligase route): step 1/1.</text>
</comment>
<feature type="binding site" evidence="5">
    <location>
        <position position="99"/>
    </location>
    <ligand>
        <name>ATP</name>
        <dbReference type="ChEBI" id="CHEBI:30616"/>
    </ligand>
</feature>
<dbReference type="Gene3D" id="3.30.1490.20">
    <property type="entry name" value="ATP-grasp fold, A domain"/>
    <property type="match status" value="1"/>
</dbReference>
<keyword evidence="5 6" id="KW-0067">ATP-binding</keyword>
<evidence type="ECO:0000256" key="1">
    <source>
        <dbReference type="ARBA" id="ARBA00022598"/>
    </source>
</evidence>
<evidence type="ECO:0000256" key="4">
    <source>
        <dbReference type="ARBA" id="ARBA00022842"/>
    </source>
</evidence>
<feature type="binding site" evidence="5">
    <location>
        <position position="91"/>
    </location>
    <ligand>
        <name>ATP</name>
        <dbReference type="ChEBI" id="CHEBI:30616"/>
    </ligand>
</feature>
<evidence type="ECO:0000256" key="2">
    <source>
        <dbReference type="ARBA" id="ARBA00022723"/>
    </source>
</evidence>
<keyword evidence="4 5" id="KW-0460">Magnesium</keyword>
<dbReference type="InterPro" id="IPR013815">
    <property type="entry name" value="ATP_grasp_subdomain_1"/>
</dbReference>
<dbReference type="UniPathway" id="UPA00223">
    <property type="reaction ID" value="UER00999"/>
</dbReference>
<dbReference type="SUPFAM" id="SSF56059">
    <property type="entry name" value="Glutathione synthetase ATP-binding domain-like"/>
    <property type="match status" value="1"/>
</dbReference>
<dbReference type="Pfam" id="PF00549">
    <property type="entry name" value="Ligase_CoA"/>
    <property type="match status" value="1"/>
</dbReference>
<comment type="function">
    <text evidence="5">Succinyl-CoA synthetase functions in the citric acid cycle (TCA), coupling the hydrolysis of succinyl-CoA to the synthesis of either ATP or GTP and thus represents the only step of substrate-level phosphorylation in the TCA. The beta subunit provides nucleotide specificity of the enzyme and binds the substrate succinate, while the binding sites for coenzyme A and phosphate are found in the alpha subunit.</text>
</comment>
<dbReference type="GO" id="GO:0004776">
    <property type="term" value="F:succinate-CoA ligase (GDP-forming) activity"/>
    <property type="evidence" value="ECO:0007669"/>
    <property type="project" value="RHEA"/>
</dbReference>
<dbReference type="GO" id="GO:0000287">
    <property type="term" value="F:magnesium ion binding"/>
    <property type="evidence" value="ECO:0007669"/>
    <property type="project" value="UniProtKB-UniRule"/>
</dbReference>
<evidence type="ECO:0000256" key="6">
    <source>
        <dbReference type="PROSITE-ProRule" id="PRU00409"/>
    </source>
</evidence>
<dbReference type="PANTHER" id="PTHR11815:SF10">
    <property type="entry name" value="SUCCINATE--COA LIGASE [GDP-FORMING] SUBUNIT BETA, MITOCHONDRIAL"/>
    <property type="match status" value="1"/>
</dbReference>
<dbReference type="Pfam" id="PF08442">
    <property type="entry name" value="ATP-grasp_2"/>
    <property type="match status" value="1"/>
</dbReference>
<keyword evidence="1 5" id="KW-0436">Ligase</keyword>
<dbReference type="PANTHER" id="PTHR11815">
    <property type="entry name" value="SUCCINYL-COA SYNTHETASE BETA CHAIN"/>
    <property type="match status" value="1"/>
</dbReference>
<protein>
    <recommendedName>
        <fullName evidence="5">Succinate--CoA ligase [ADP-forming] subunit beta</fullName>
        <ecNumber evidence="5">6.2.1.5</ecNumber>
    </recommendedName>
    <alternativeName>
        <fullName evidence="5">Succinyl-CoA synthetase subunit beta</fullName>
        <shortName evidence="5">SCS-beta</shortName>
    </alternativeName>
</protein>
<dbReference type="PROSITE" id="PS50975">
    <property type="entry name" value="ATP_GRASP"/>
    <property type="match status" value="1"/>
</dbReference>
<gene>
    <name evidence="5" type="primary">sucC</name>
    <name evidence="8" type="ORF">BK798_06750</name>
</gene>
<dbReference type="EC" id="6.2.1.5" evidence="5"/>
<comment type="catalytic activity">
    <reaction evidence="5">
        <text>succinate + ATP + CoA = succinyl-CoA + ADP + phosphate</text>
        <dbReference type="Rhea" id="RHEA:17661"/>
        <dbReference type="ChEBI" id="CHEBI:30031"/>
        <dbReference type="ChEBI" id="CHEBI:30616"/>
        <dbReference type="ChEBI" id="CHEBI:43474"/>
        <dbReference type="ChEBI" id="CHEBI:57287"/>
        <dbReference type="ChEBI" id="CHEBI:57292"/>
        <dbReference type="ChEBI" id="CHEBI:456216"/>
        <dbReference type="EC" id="6.2.1.5"/>
    </reaction>
</comment>
<dbReference type="NCBIfam" id="TIGR01016">
    <property type="entry name" value="sucCoAbeta"/>
    <property type="match status" value="1"/>
</dbReference>
<dbReference type="GO" id="GO:0004775">
    <property type="term" value="F:succinate-CoA ligase (ADP-forming) activity"/>
    <property type="evidence" value="ECO:0007669"/>
    <property type="project" value="UniProtKB-UniRule"/>
</dbReference>
<dbReference type="InterPro" id="IPR013650">
    <property type="entry name" value="ATP-grasp_succ-CoA_synth-type"/>
</dbReference>
<dbReference type="GO" id="GO:0006104">
    <property type="term" value="P:succinyl-CoA metabolic process"/>
    <property type="evidence" value="ECO:0007669"/>
    <property type="project" value="TreeGrafter"/>
</dbReference>
<evidence type="ECO:0000259" key="7">
    <source>
        <dbReference type="PROSITE" id="PS50975"/>
    </source>
</evidence>
<dbReference type="NCBIfam" id="NF001913">
    <property type="entry name" value="PRK00696.1"/>
    <property type="match status" value="1"/>
</dbReference>
<feature type="domain" description="ATP-grasp" evidence="7">
    <location>
        <begin position="9"/>
        <end position="242"/>
    </location>
</feature>
<feature type="binding site" evidence="5">
    <location>
        <position position="245"/>
    </location>
    <ligand>
        <name>substrate</name>
        <note>ligand shared with subunit alpha</note>
    </ligand>
</feature>
<dbReference type="GO" id="GO:0006099">
    <property type="term" value="P:tricarboxylic acid cycle"/>
    <property type="evidence" value="ECO:0007669"/>
    <property type="project" value="UniProtKB-UniRule"/>
</dbReference>
<dbReference type="GO" id="GO:0005524">
    <property type="term" value="F:ATP binding"/>
    <property type="evidence" value="ECO:0007669"/>
    <property type="project" value="UniProtKB-UniRule"/>
</dbReference>
<feature type="binding site" evidence="5">
    <location>
        <position position="204"/>
    </location>
    <ligand>
        <name>Mg(2+)</name>
        <dbReference type="ChEBI" id="CHEBI:18420"/>
    </ligand>
</feature>
<dbReference type="InterPro" id="IPR017866">
    <property type="entry name" value="Succ-CoA_synthase_bsu_CS"/>
</dbReference>
<accession>A0A2H4U7M7</accession>
<dbReference type="AlphaFoldDB" id="A0A2H4U7M7"/>
<comment type="catalytic activity">
    <reaction evidence="5">
        <text>GTP + succinate + CoA = succinyl-CoA + GDP + phosphate</text>
        <dbReference type="Rhea" id="RHEA:22120"/>
        <dbReference type="ChEBI" id="CHEBI:30031"/>
        <dbReference type="ChEBI" id="CHEBI:37565"/>
        <dbReference type="ChEBI" id="CHEBI:43474"/>
        <dbReference type="ChEBI" id="CHEBI:57287"/>
        <dbReference type="ChEBI" id="CHEBI:57292"/>
        <dbReference type="ChEBI" id="CHEBI:58189"/>
    </reaction>
</comment>
<feature type="binding site" evidence="5">
    <location>
        <begin position="52"/>
        <end position="54"/>
    </location>
    <ligand>
        <name>ATP</name>
        <dbReference type="ChEBI" id="CHEBI:30616"/>
    </ligand>
</feature>
<comment type="similarity">
    <text evidence="5">Belongs to the succinate/malate CoA ligase beta subunit family.</text>
</comment>
<dbReference type="GeneID" id="35119062"/>
<dbReference type="PROSITE" id="PS01217">
    <property type="entry name" value="SUCCINYL_COA_LIG_3"/>
    <property type="match status" value="1"/>
</dbReference>
<dbReference type="InterPro" id="IPR016102">
    <property type="entry name" value="Succinyl-CoA_synth-like"/>
</dbReference>
<organism evidence="8 9">
    <name type="scientific">Methanobrevibacter smithii</name>
    <dbReference type="NCBI Taxonomy" id="2173"/>
    <lineage>
        <taxon>Archaea</taxon>
        <taxon>Methanobacteriati</taxon>
        <taxon>Methanobacteriota</taxon>
        <taxon>Methanomada group</taxon>
        <taxon>Methanobacteria</taxon>
        <taxon>Methanobacteriales</taxon>
        <taxon>Methanobacteriaceae</taxon>
        <taxon>Methanobrevibacter</taxon>
    </lineage>
</organism>
<evidence type="ECO:0000313" key="9">
    <source>
        <dbReference type="Proteomes" id="UP000232133"/>
    </source>
</evidence>
<name>A0A2H4U7M7_METSM</name>
<comment type="subunit">
    <text evidence="5">Heterotetramer of two alpha and two beta subunits.</text>
</comment>
<comment type="cofactor">
    <cofactor evidence="5">
        <name>Mg(2+)</name>
        <dbReference type="ChEBI" id="CHEBI:18420"/>
    </cofactor>
    <text evidence="5">Binds 1 Mg(2+) ion per subunit.</text>
</comment>
<dbReference type="Gene3D" id="3.30.470.20">
    <property type="entry name" value="ATP-grasp fold, B domain"/>
    <property type="match status" value="1"/>
</dbReference>
<reference evidence="9" key="1">
    <citation type="submission" date="2016-10" db="EMBL/GenBank/DDBJ databases">
        <authorList>
            <person name="Kim B.-C."/>
            <person name="Jeong H."/>
        </authorList>
    </citation>
    <scope>NUCLEOTIDE SEQUENCE [LARGE SCALE GENOMIC DNA]</scope>
    <source>
        <strain evidence="9">KB11</strain>
    </source>
</reference>
<dbReference type="Gene3D" id="3.40.50.261">
    <property type="entry name" value="Succinyl-CoA synthetase domains"/>
    <property type="match status" value="1"/>
</dbReference>
<evidence type="ECO:0000313" key="8">
    <source>
        <dbReference type="EMBL" id="ATZ60135.1"/>
    </source>
</evidence>
<feature type="binding site" evidence="5">
    <location>
        <begin position="302"/>
        <end position="304"/>
    </location>
    <ligand>
        <name>substrate</name>
        <note>ligand shared with subunit alpha</note>
    </ligand>
</feature>
<dbReference type="InterPro" id="IPR005811">
    <property type="entry name" value="SUCC_ACL_C"/>
</dbReference>
<dbReference type="HAMAP" id="MF_00558">
    <property type="entry name" value="Succ_CoA_beta"/>
    <property type="match status" value="1"/>
</dbReference>
<keyword evidence="2 5" id="KW-0479">Metal-binding</keyword>
<evidence type="ECO:0000256" key="3">
    <source>
        <dbReference type="ARBA" id="ARBA00022741"/>
    </source>
</evidence>
<sequence length="371" mass="40505">MKFFEYMAKRIFNEEGIPILEGHVANSAEEATSIASDMGVPVAIKSQVLVGGRGKAGGIKFADNPGEAYKVADSLIGTTINGERVHQLLIEKKANIIKEFFLSISIDRANKRPVIMVSNEGGVEIENLAKTNPEKIIKYHPNPLIEFLPYESREIARKMGVPSELISPMGDVIYKLYKLFEKYDAETAEINPLVLTDEGLIAADAKFVVENDSLYRHPDLVKLARYKKKAVDFVKLDGDIAVIGNGAGLTLTGMDMIKFHGGEPATFLDIGGGASEESIKKSLNIVLNYEPVKVVFLNVLGGITKADDVAHGVVDAIKESKSLVSIVIRLTGTNEEEGQRILEEAGIPYEISMEKAAKKAVELCNKIKAEE</sequence>
<keyword evidence="3 5" id="KW-0547">Nucleotide-binding</keyword>
<dbReference type="GO" id="GO:0042709">
    <property type="term" value="C:succinate-CoA ligase complex"/>
    <property type="evidence" value="ECO:0007669"/>
    <property type="project" value="TreeGrafter"/>
</dbReference>
<keyword evidence="5" id="KW-0816">Tricarboxylic acid cycle</keyword>
<dbReference type="RefSeq" id="WP_004035686.1">
    <property type="nucleotide sequence ID" value="NZ_CAYARS010000014.1"/>
</dbReference>
<dbReference type="Proteomes" id="UP000232133">
    <property type="component" value="Chromosome"/>
</dbReference>
<proteinExistence type="inferred from homology"/>
<feature type="binding site" evidence="5">
    <location>
        <position position="191"/>
    </location>
    <ligand>
        <name>Mg(2+)</name>
        <dbReference type="ChEBI" id="CHEBI:18420"/>
    </ligand>
</feature>
<dbReference type="EMBL" id="CP017803">
    <property type="protein sequence ID" value="ATZ60135.1"/>
    <property type="molecule type" value="Genomic_DNA"/>
</dbReference>
<feature type="binding site" evidence="5">
    <location>
        <position position="94"/>
    </location>
    <ligand>
        <name>ATP</name>
        <dbReference type="ChEBI" id="CHEBI:30616"/>
    </ligand>
</feature>